<dbReference type="SUPFAM" id="SSF48452">
    <property type="entry name" value="TPR-like"/>
    <property type="match status" value="2"/>
</dbReference>
<name>A0A368T3F6_9ACTN</name>
<dbReference type="InterPro" id="IPR019734">
    <property type="entry name" value="TPR_rpt"/>
</dbReference>
<evidence type="ECO:0000259" key="2">
    <source>
        <dbReference type="PROSITE" id="PS50043"/>
    </source>
</evidence>
<feature type="region of interest" description="Disordered" evidence="1">
    <location>
        <begin position="732"/>
        <end position="754"/>
    </location>
</feature>
<organism evidence="3 4">
    <name type="scientific">Marinitenerispora sediminis</name>
    <dbReference type="NCBI Taxonomy" id="1931232"/>
    <lineage>
        <taxon>Bacteria</taxon>
        <taxon>Bacillati</taxon>
        <taxon>Actinomycetota</taxon>
        <taxon>Actinomycetes</taxon>
        <taxon>Streptosporangiales</taxon>
        <taxon>Nocardiopsidaceae</taxon>
        <taxon>Marinitenerispora</taxon>
    </lineage>
</organism>
<comment type="caution">
    <text evidence="3">The sequence shown here is derived from an EMBL/GenBank/DDBJ whole genome shotgun (WGS) entry which is preliminary data.</text>
</comment>
<dbReference type="GO" id="GO:0006355">
    <property type="term" value="P:regulation of DNA-templated transcription"/>
    <property type="evidence" value="ECO:0007669"/>
    <property type="project" value="InterPro"/>
</dbReference>
<protein>
    <submittedName>
        <fullName evidence="3">LuxR family transcriptional regulator</fullName>
    </submittedName>
</protein>
<dbReference type="AlphaFoldDB" id="A0A368T3F6"/>
<evidence type="ECO:0000313" key="4">
    <source>
        <dbReference type="Proteomes" id="UP000253318"/>
    </source>
</evidence>
<dbReference type="Gene3D" id="1.10.10.10">
    <property type="entry name" value="Winged helix-like DNA-binding domain superfamily/Winged helix DNA-binding domain"/>
    <property type="match status" value="1"/>
</dbReference>
<dbReference type="PANTHER" id="PTHR47691:SF3">
    <property type="entry name" value="HTH-TYPE TRANSCRIPTIONAL REGULATOR RV0890C-RELATED"/>
    <property type="match status" value="1"/>
</dbReference>
<dbReference type="Pfam" id="PF13401">
    <property type="entry name" value="AAA_22"/>
    <property type="match status" value="1"/>
</dbReference>
<dbReference type="Gene3D" id="1.25.40.10">
    <property type="entry name" value="Tetratricopeptide repeat domain"/>
    <property type="match status" value="1"/>
</dbReference>
<accession>A0A368T3F6</accession>
<dbReference type="OrthoDB" id="3194665at2"/>
<dbReference type="CDD" id="cd06170">
    <property type="entry name" value="LuxR_C_like"/>
    <property type="match status" value="1"/>
</dbReference>
<dbReference type="EMBL" id="QEIN01000117">
    <property type="protein sequence ID" value="RCV57078.1"/>
    <property type="molecule type" value="Genomic_DNA"/>
</dbReference>
<dbReference type="SMART" id="SM00421">
    <property type="entry name" value="HTH_LUXR"/>
    <property type="match status" value="1"/>
</dbReference>
<sequence>MAMALHTAPARQNLPLEPNSFVGRERDLSDLLRLLQVNRAVTLCGVGGIGKTRLALRVAAHATSMFTDGVWLVELADARSRKGIVARVATVLGVTEESHRDLADTLADALRRRRLLLVLDNCEHLIEHVAALSRSLLDGCPSVTLLLTSREPARICGEVVWRVPPLTVPPRHEDDDPGGSEAVRLFVARAHAAAPHRRLAPEQLDTVADICRRLDGIPLGIELAAARVRLLSLTQIADRLDGRFQLLTAGERGAPARQRTLRAVIDWSHDLLSEPERILLRRLAVFTSWHLELAERVCADALLPEGEILDAISSLVDRSLVVLTGEYQGRVRYRLLDTIREYAAERLDEAGERPALEGRLRDQMLVLAEELSANAVRGHGIAWPDRFQVWYRVLAEYDNVRAVLGRCAERGDTESGLRLCVAMRPFWMASGHFTEGAFWTDRFLAAGLGDDALRGQAMVRRAELAWDQRDHRHAAEIGECGLRLCRAAGDTASVALALNILAMVDLRAGELDRAAGRLAEVLELTDSVGDPWNEGIARGTLGALAAQRGELAAASEHYDEALVTLRGIDHRWGVGRTLIGQGMVAEAQGDLFGADRCYREALDIQRGIGATPELARCLAGVGRIAARQGATAQAYDYLSESLLLSHGTGQRLGVARGLTAIARIAAAEGDLEEACHLAGAAAAIRERAGAPGLVTPWPAGHAAADPDALAGWLEEGRGLDLDAAVAMALRVTESRQRPRSRPAGGRPPGGARPVLTPREHEIALLIGERMSNRLIAERLFISPTTVARHIANIHTKLGFNSRTQIAAWVSEQNGRHGQAVRS</sequence>
<gene>
    <name evidence="3" type="ORF">DEF24_15650</name>
</gene>
<reference evidence="3 4" key="1">
    <citation type="submission" date="2018-04" db="EMBL/GenBank/DDBJ databases">
        <title>Novel actinobacteria from marine sediment.</title>
        <authorList>
            <person name="Ng Z.Y."/>
            <person name="Tan G.Y.A."/>
        </authorList>
    </citation>
    <scope>NUCLEOTIDE SEQUENCE [LARGE SCALE GENOMIC DNA]</scope>
    <source>
        <strain evidence="3 4">TPS81</strain>
    </source>
</reference>
<proteinExistence type="predicted"/>
<dbReference type="SUPFAM" id="SSF46894">
    <property type="entry name" value="C-terminal effector domain of the bipartite response regulators"/>
    <property type="match status" value="1"/>
</dbReference>
<dbReference type="InterPro" id="IPR000792">
    <property type="entry name" value="Tscrpt_reg_LuxR_C"/>
</dbReference>
<dbReference type="InterPro" id="IPR036388">
    <property type="entry name" value="WH-like_DNA-bd_sf"/>
</dbReference>
<dbReference type="SUPFAM" id="SSF52540">
    <property type="entry name" value="P-loop containing nucleoside triphosphate hydrolases"/>
    <property type="match status" value="1"/>
</dbReference>
<dbReference type="PRINTS" id="PR00038">
    <property type="entry name" value="HTHLUXR"/>
</dbReference>
<keyword evidence="4" id="KW-1185">Reference proteome</keyword>
<dbReference type="InterPro" id="IPR016032">
    <property type="entry name" value="Sig_transdc_resp-reg_C-effctor"/>
</dbReference>
<feature type="compositionally biased region" description="Low complexity" evidence="1">
    <location>
        <begin position="741"/>
        <end position="753"/>
    </location>
</feature>
<dbReference type="GO" id="GO:0003677">
    <property type="term" value="F:DNA binding"/>
    <property type="evidence" value="ECO:0007669"/>
    <property type="project" value="InterPro"/>
</dbReference>
<evidence type="ECO:0000256" key="1">
    <source>
        <dbReference type="SAM" id="MobiDB-lite"/>
    </source>
</evidence>
<dbReference type="PANTHER" id="PTHR47691">
    <property type="entry name" value="REGULATOR-RELATED"/>
    <property type="match status" value="1"/>
</dbReference>
<dbReference type="Pfam" id="PF25872">
    <property type="entry name" value="HTH_77"/>
    <property type="match status" value="1"/>
</dbReference>
<dbReference type="InterPro" id="IPR058852">
    <property type="entry name" value="HTH_77"/>
</dbReference>
<feature type="domain" description="HTH luxR-type" evidence="2">
    <location>
        <begin position="748"/>
        <end position="813"/>
    </location>
</feature>
<dbReference type="InterPro" id="IPR011990">
    <property type="entry name" value="TPR-like_helical_dom_sf"/>
</dbReference>
<dbReference type="PRINTS" id="PR00364">
    <property type="entry name" value="DISEASERSIST"/>
</dbReference>
<dbReference type="Gene3D" id="3.40.50.300">
    <property type="entry name" value="P-loop containing nucleotide triphosphate hydrolases"/>
    <property type="match status" value="1"/>
</dbReference>
<dbReference type="InterPro" id="IPR027417">
    <property type="entry name" value="P-loop_NTPase"/>
</dbReference>
<dbReference type="Pfam" id="PF00196">
    <property type="entry name" value="GerE"/>
    <property type="match status" value="1"/>
</dbReference>
<dbReference type="InterPro" id="IPR049945">
    <property type="entry name" value="AAA_22"/>
</dbReference>
<evidence type="ECO:0000313" key="3">
    <source>
        <dbReference type="EMBL" id="RCV57078.1"/>
    </source>
</evidence>
<dbReference type="GO" id="GO:0016887">
    <property type="term" value="F:ATP hydrolysis activity"/>
    <property type="evidence" value="ECO:0007669"/>
    <property type="project" value="InterPro"/>
</dbReference>
<dbReference type="SMART" id="SM00028">
    <property type="entry name" value="TPR"/>
    <property type="match status" value="4"/>
</dbReference>
<dbReference type="PROSITE" id="PS50043">
    <property type="entry name" value="HTH_LUXR_2"/>
    <property type="match status" value="1"/>
</dbReference>
<dbReference type="Proteomes" id="UP000253318">
    <property type="component" value="Unassembled WGS sequence"/>
</dbReference>